<feature type="compositionally biased region" description="Polar residues" evidence="9">
    <location>
        <begin position="280"/>
        <end position="297"/>
    </location>
</feature>
<comment type="caution">
    <text evidence="11">The sequence shown here is derived from an EMBL/GenBank/DDBJ whole genome shotgun (WGS) entry which is preliminary data.</text>
</comment>
<gene>
    <name evidence="11" type="ORF">EJ08DRAFT_650308</name>
</gene>
<name>A0A9P4NQY0_9PEZI</name>
<dbReference type="InterPro" id="IPR028564">
    <property type="entry name" value="MT_TRM10-typ"/>
</dbReference>
<feature type="compositionally biased region" description="Basic and acidic residues" evidence="9">
    <location>
        <begin position="75"/>
        <end position="84"/>
    </location>
</feature>
<feature type="region of interest" description="Disordered" evidence="9">
    <location>
        <begin position="401"/>
        <end position="444"/>
    </location>
</feature>
<evidence type="ECO:0000256" key="2">
    <source>
        <dbReference type="ARBA" id="ARBA00020451"/>
    </source>
</evidence>
<dbReference type="Proteomes" id="UP000800235">
    <property type="component" value="Unassembled WGS sequence"/>
</dbReference>
<dbReference type="InterPro" id="IPR007356">
    <property type="entry name" value="tRNA_m1G_MeTrfase_euk"/>
</dbReference>
<evidence type="ECO:0000256" key="6">
    <source>
        <dbReference type="ARBA" id="ARBA00031792"/>
    </source>
</evidence>
<feature type="compositionally biased region" description="Basic and acidic residues" evidence="9">
    <location>
        <begin position="104"/>
        <end position="122"/>
    </location>
</feature>
<dbReference type="GO" id="GO:0005634">
    <property type="term" value="C:nucleus"/>
    <property type="evidence" value="ECO:0007669"/>
    <property type="project" value="TreeGrafter"/>
</dbReference>
<dbReference type="PANTHER" id="PTHR13563:SF13">
    <property type="entry name" value="TRNA METHYLTRANSFERASE 10 HOMOLOG A"/>
    <property type="match status" value="1"/>
</dbReference>
<feature type="compositionally biased region" description="Polar residues" evidence="9">
    <location>
        <begin position="261"/>
        <end position="271"/>
    </location>
</feature>
<feature type="compositionally biased region" description="Pro residues" evidence="9">
    <location>
        <begin position="141"/>
        <end position="152"/>
    </location>
</feature>
<keyword evidence="12" id="KW-1185">Reference proteome</keyword>
<organism evidence="11 12">
    <name type="scientific">Tothia fuscella</name>
    <dbReference type="NCBI Taxonomy" id="1048955"/>
    <lineage>
        <taxon>Eukaryota</taxon>
        <taxon>Fungi</taxon>
        <taxon>Dikarya</taxon>
        <taxon>Ascomycota</taxon>
        <taxon>Pezizomycotina</taxon>
        <taxon>Dothideomycetes</taxon>
        <taxon>Pleosporomycetidae</taxon>
        <taxon>Venturiales</taxon>
        <taxon>Cylindrosympodiaceae</taxon>
        <taxon>Tothia</taxon>
    </lineage>
</organism>
<feature type="domain" description="SAM-dependent MTase TRM10-type" evidence="10">
    <location>
        <begin position="144"/>
        <end position="404"/>
    </location>
</feature>
<evidence type="ECO:0000256" key="4">
    <source>
        <dbReference type="ARBA" id="ARBA00022679"/>
    </source>
</evidence>
<evidence type="ECO:0000256" key="1">
    <source>
        <dbReference type="ARBA" id="ARBA00012797"/>
    </source>
</evidence>
<accession>A0A9P4NQY0</accession>
<protein>
    <recommendedName>
        <fullName evidence="2">tRNA (guanine(9)-N1)-methyltransferase</fullName>
        <ecNumber evidence="1">2.1.1.221</ecNumber>
    </recommendedName>
    <alternativeName>
        <fullName evidence="7">tRNA methyltransferase 10</fullName>
    </alternativeName>
    <alternativeName>
        <fullName evidence="6">tRNA(m1G9)-methyltransferase</fullName>
    </alternativeName>
</protein>
<feature type="region of interest" description="Disordered" evidence="9">
    <location>
        <begin position="1"/>
        <end position="153"/>
    </location>
</feature>
<evidence type="ECO:0000259" key="10">
    <source>
        <dbReference type="PROSITE" id="PS51675"/>
    </source>
</evidence>
<keyword evidence="3" id="KW-0489">Methyltransferase</keyword>
<evidence type="ECO:0000256" key="3">
    <source>
        <dbReference type="ARBA" id="ARBA00022603"/>
    </source>
</evidence>
<dbReference type="GO" id="GO:0052905">
    <property type="term" value="F:tRNA (guanosine(9)-N1)-methyltransferase activity"/>
    <property type="evidence" value="ECO:0007669"/>
    <property type="project" value="UniProtKB-EC"/>
</dbReference>
<dbReference type="GO" id="GO:0002939">
    <property type="term" value="P:tRNA N1-guanine methylation"/>
    <property type="evidence" value="ECO:0007669"/>
    <property type="project" value="TreeGrafter"/>
</dbReference>
<sequence>MEAEERPSKMRKLSHDTNNSKFQIPGLNYQQNEQKPKPLLQESSSSSMEIITDKALKATNEDPIIEPLVTNPTENPKEKIDPPRKIRTPPPDGLSRSAYKKLKRQQEWDAGRADRRLRQKTKEKAKKAQRRQAISAGLREPSPPPVPKPPSTQLPVTIIFDCSFDDLMFEQEIKSLASQITRCYSDNSRGRYKAHLVVSGFKEGTRLRERFEGPLEGQYRKWKGMRFFEEGFVEVAGMAREWMRNEEHGGVIEGALKNAVQGDQQEKSSSGVDGIEDNTKNSGDMQDDSNPPVTTDQPPDHSHQEGEIIYLSAESDNTLTTLKPYSTYIIGGLVDRNRHKGICFKSANDKGIKTAKLPIGEFLQMNSRYVLTTNHVNEIMLKWLECGDWGEAFMKVIPKRKGGELRGGGDGEEEERDSTNGAEKKRSGDDEKDDEARVAGRAVEDVESEDQVMFTKDALDELIAPFVPR</sequence>
<dbReference type="AlphaFoldDB" id="A0A9P4NQY0"/>
<evidence type="ECO:0000256" key="7">
    <source>
        <dbReference type="ARBA" id="ARBA00032166"/>
    </source>
</evidence>
<dbReference type="OrthoDB" id="278300at2759"/>
<dbReference type="PROSITE" id="PS51675">
    <property type="entry name" value="SAM_MT_TRM10"/>
    <property type="match status" value="1"/>
</dbReference>
<feature type="compositionally biased region" description="Basic and acidic residues" evidence="9">
    <location>
        <begin position="51"/>
        <end position="60"/>
    </location>
</feature>
<dbReference type="EC" id="2.1.1.221" evidence="1"/>
<dbReference type="EMBL" id="MU007045">
    <property type="protein sequence ID" value="KAF2429656.1"/>
    <property type="molecule type" value="Genomic_DNA"/>
</dbReference>
<keyword evidence="5" id="KW-0949">S-adenosyl-L-methionine</keyword>
<dbReference type="PANTHER" id="PTHR13563">
    <property type="entry name" value="TRNA (GUANINE-9-) METHYLTRANSFERASE"/>
    <property type="match status" value="1"/>
</dbReference>
<keyword evidence="4" id="KW-0808">Transferase</keyword>
<evidence type="ECO:0000256" key="8">
    <source>
        <dbReference type="ARBA" id="ARBA00048434"/>
    </source>
</evidence>
<evidence type="ECO:0000256" key="5">
    <source>
        <dbReference type="ARBA" id="ARBA00022691"/>
    </source>
</evidence>
<dbReference type="CDD" id="cd18089">
    <property type="entry name" value="SPOUT_Trm10-like"/>
    <property type="match status" value="1"/>
</dbReference>
<proteinExistence type="predicted"/>
<feature type="region of interest" description="Disordered" evidence="9">
    <location>
        <begin position="260"/>
        <end position="303"/>
    </location>
</feature>
<feature type="compositionally biased region" description="Polar residues" evidence="9">
    <location>
        <begin position="16"/>
        <end position="33"/>
    </location>
</feature>
<feature type="compositionally biased region" description="Basic and acidic residues" evidence="9">
    <location>
        <begin position="422"/>
        <end position="444"/>
    </location>
</feature>
<evidence type="ECO:0000313" key="12">
    <source>
        <dbReference type="Proteomes" id="UP000800235"/>
    </source>
</evidence>
<dbReference type="InterPro" id="IPR038459">
    <property type="entry name" value="MT_TRM10-typ_sf"/>
</dbReference>
<dbReference type="Gene3D" id="3.40.1280.30">
    <property type="match status" value="1"/>
</dbReference>
<comment type="catalytic activity">
    <reaction evidence="8">
        <text>guanosine(9) in tRNA + S-adenosyl-L-methionine = N(1)-methylguanosine(9) in tRNA + S-adenosyl-L-homocysteine + H(+)</text>
        <dbReference type="Rhea" id="RHEA:43156"/>
        <dbReference type="Rhea" id="RHEA-COMP:10367"/>
        <dbReference type="Rhea" id="RHEA-COMP:10368"/>
        <dbReference type="ChEBI" id="CHEBI:15378"/>
        <dbReference type="ChEBI" id="CHEBI:57856"/>
        <dbReference type="ChEBI" id="CHEBI:59789"/>
        <dbReference type="ChEBI" id="CHEBI:73542"/>
        <dbReference type="ChEBI" id="CHEBI:74269"/>
        <dbReference type="EC" id="2.1.1.221"/>
    </reaction>
</comment>
<reference evidence="11" key="1">
    <citation type="journal article" date="2020" name="Stud. Mycol.">
        <title>101 Dothideomycetes genomes: a test case for predicting lifestyles and emergence of pathogens.</title>
        <authorList>
            <person name="Haridas S."/>
            <person name="Albert R."/>
            <person name="Binder M."/>
            <person name="Bloem J."/>
            <person name="Labutti K."/>
            <person name="Salamov A."/>
            <person name="Andreopoulos B."/>
            <person name="Baker S."/>
            <person name="Barry K."/>
            <person name="Bills G."/>
            <person name="Bluhm B."/>
            <person name="Cannon C."/>
            <person name="Castanera R."/>
            <person name="Culley D."/>
            <person name="Daum C."/>
            <person name="Ezra D."/>
            <person name="Gonzalez J."/>
            <person name="Henrissat B."/>
            <person name="Kuo A."/>
            <person name="Liang C."/>
            <person name="Lipzen A."/>
            <person name="Lutzoni F."/>
            <person name="Magnuson J."/>
            <person name="Mondo S."/>
            <person name="Nolan M."/>
            <person name="Ohm R."/>
            <person name="Pangilinan J."/>
            <person name="Park H.-J."/>
            <person name="Ramirez L."/>
            <person name="Alfaro M."/>
            <person name="Sun H."/>
            <person name="Tritt A."/>
            <person name="Yoshinaga Y."/>
            <person name="Zwiers L.-H."/>
            <person name="Turgeon B."/>
            <person name="Goodwin S."/>
            <person name="Spatafora J."/>
            <person name="Crous P."/>
            <person name="Grigoriev I."/>
        </authorList>
    </citation>
    <scope>NUCLEOTIDE SEQUENCE</scope>
    <source>
        <strain evidence="11">CBS 130266</strain>
    </source>
</reference>
<evidence type="ECO:0000256" key="9">
    <source>
        <dbReference type="SAM" id="MobiDB-lite"/>
    </source>
</evidence>
<dbReference type="GO" id="GO:0000049">
    <property type="term" value="F:tRNA binding"/>
    <property type="evidence" value="ECO:0007669"/>
    <property type="project" value="TreeGrafter"/>
</dbReference>
<evidence type="ECO:0000313" key="11">
    <source>
        <dbReference type="EMBL" id="KAF2429656.1"/>
    </source>
</evidence>